<gene>
    <name evidence="2" type="primary">AVEN_71167_1</name>
    <name evidence="2" type="ORF">TNCT_574621</name>
</gene>
<organism evidence="2 3">
    <name type="scientific">Trichonephila clavata</name>
    <name type="common">Joro spider</name>
    <name type="synonym">Nephila clavata</name>
    <dbReference type="NCBI Taxonomy" id="2740835"/>
    <lineage>
        <taxon>Eukaryota</taxon>
        <taxon>Metazoa</taxon>
        <taxon>Ecdysozoa</taxon>
        <taxon>Arthropoda</taxon>
        <taxon>Chelicerata</taxon>
        <taxon>Arachnida</taxon>
        <taxon>Araneae</taxon>
        <taxon>Araneomorphae</taxon>
        <taxon>Entelegynae</taxon>
        <taxon>Araneoidea</taxon>
        <taxon>Nephilidae</taxon>
        <taxon>Trichonephila</taxon>
    </lineage>
</organism>
<evidence type="ECO:0000256" key="1">
    <source>
        <dbReference type="SAM" id="MobiDB-lite"/>
    </source>
</evidence>
<name>A0A8X6LKY2_TRICU</name>
<accession>A0A8X6LKY2</accession>
<dbReference type="OrthoDB" id="6436120at2759"/>
<comment type="caution">
    <text evidence="2">The sequence shown here is derived from an EMBL/GenBank/DDBJ whole genome shotgun (WGS) entry which is preliminary data.</text>
</comment>
<sequence length="123" mass="14108">MCTETNKNVNKPTSNNLEKEVKEQDKSLNLASISNAPHVLLQTLKVKIKDNLITSLDNEAEILPFIEEIYHILADGKFNLRGWKYTGDDPEQVTSVLGLIWNRKEDAPKINLDWLETYKLEIV</sequence>
<feature type="compositionally biased region" description="Polar residues" evidence="1">
    <location>
        <begin position="1"/>
        <end position="16"/>
    </location>
</feature>
<protein>
    <submittedName>
        <fullName evidence="2">Uncharacterized protein</fullName>
    </submittedName>
</protein>
<feature type="region of interest" description="Disordered" evidence="1">
    <location>
        <begin position="1"/>
        <end position="21"/>
    </location>
</feature>
<keyword evidence="3" id="KW-1185">Reference proteome</keyword>
<proteinExistence type="predicted"/>
<evidence type="ECO:0000313" key="2">
    <source>
        <dbReference type="EMBL" id="GFR13630.1"/>
    </source>
</evidence>
<dbReference type="AlphaFoldDB" id="A0A8X6LKY2"/>
<dbReference type="Proteomes" id="UP000887116">
    <property type="component" value="Unassembled WGS sequence"/>
</dbReference>
<dbReference type="EMBL" id="BMAO01026952">
    <property type="protein sequence ID" value="GFR13630.1"/>
    <property type="molecule type" value="Genomic_DNA"/>
</dbReference>
<evidence type="ECO:0000313" key="3">
    <source>
        <dbReference type="Proteomes" id="UP000887116"/>
    </source>
</evidence>
<reference evidence="2" key="1">
    <citation type="submission" date="2020-07" db="EMBL/GenBank/DDBJ databases">
        <title>Multicomponent nature underlies the extraordinary mechanical properties of spider dragline silk.</title>
        <authorList>
            <person name="Kono N."/>
            <person name="Nakamura H."/>
            <person name="Mori M."/>
            <person name="Yoshida Y."/>
            <person name="Ohtoshi R."/>
            <person name="Malay A.D."/>
            <person name="Moran D.A.P."/>
            <person name="Tomita M."/>
            <person name="Numata K."/>
            <person name="Arakawa K."/>
        </authorList>
    </citation>
    <scope>NUCLEOTIDE SEQUENCE</scope>
</reference>